<comment type="caution">
    <text evidence="2">The sequence shown here is derived from an EMBL/GenBank/DDBJ whole genome shotgun (WGS) entry which is preliminary data.</text>
</comment>
<gene>
    <name evidence="2" type="ORF">F0475_03510</name>
</gene>
<evidence type="ECO:0000313" key="3">
    <source>
        <dbReference type="Proteomes" id="UP000482295"/>
    </source>
</evidence>
<dbReference type="RefSeq" id="WP_155715391.1">
    <property type="nucleotide sequence ID" value="NZ_VVIQ01000003.1"/>
</dbReference>
<dbReference type="EMBL" id="VVIQ01000003">
    <property type="protein sequence ID" value="MUL27394.1"/>
    <property type="molecule type" value="Genomic_DNA"/>
</dbReference>
<evidence type="ECO:0008006" key="4">
    <source>
        <dbReference type="Google" id="ProtNLM"/>
    </source>
</evidence>
<accession>A0A7C9L9Z4</accession>
<keyword evidence="3" id="KW-1185">Reference proteome</keyword>
<dbReference type="Proteomes" id="UP000482295">
    <property type="component" value="Unassembled WGS sequence"/>
</dbReference>
<feature type="chain" id="PRO_5028845494" description="Lipoprotein" evidence="1">
    <location>
        <begin position="32"/>
        <end position="528"/>
    </location>
</feature>
<dbReference type="PROSITE" id="PS51257">
    <property type="entry name" value="PROKAR_LIPOPROTEIN"/>
    <property type="match status" value="1"/>
</dbReference>
<protein>
    <recommendedName>
        <fullName evidence="4">Lipoprotein</fullName>
    </recommendedName>
</protein>
<dbReference type="AlphaFoldDB" id="A0A7C9L9Z4"/>
<name>A0A7C9L9Z4_9BACT</name>
<sequence length="528" mass="58083">MKKTMKRHSFTSQLKSLALVFGIALTFASCANEDVAQNPTNPNDDNDKNLTTFVAGDEAKTRTSLDYNSSDFYWQAGDYIYVKDDNNVLQKSSNAPTSKVASFKYKVPGKFSAHTSYKVYYLGKNSNGSQVTISTAQTQTKPDNTEHFGTAGDYGTATANKVPNKQQFAFELEHQPAYLVFQPYTSNTILHNCYLTGVEVNSDNDIAETYIVNTSTGALTSSTGGKKIVLTTKGGSNPNGFPLTNNSASLATNGAYMVIKPGTHTLRVRYWVKDVATGVSGTITKLLPSTAYASNTYYDMTAQLDVKDYDGDHYYMWDAKEQYWYGYEWTKNLPVGIGQPTLKGQPAGNYAQNNSDVSRWCHEGQSMFQATQSCAGLPNANEMSWYAVKGNPRWDGDELWTTMGHLYKGGMWFKKKSVLQAEGNYSTEKSADRSTDLRTTSSRAYENSAGSIANGGLPSPADADKYFYLPALGLYGNGTLNKVGIYGHYWSSTASSSSGSYELKFDNLTVEMNDYMPRVIGARVGSFQ</sequence>
<evidence type="ECO:0000256" key="1">
    <source>
        <dbReference type="SAM" id="SignalP"/>
    </source>
</evidence>
<feature type="signal peptide" evidence="1">
    <location>
        <begin position="1"/>
        <end position="31"/>
    </location>
</feature>
<organism evidence="2 3">
    <name type="scientific">Prevotella vespertina</name>
    <dbReference type="NCBI Taxonomy" id="2608404"/>
    <lineage>
        <taxon>Bacteria</taxon>
        <taxon>Pseudomonadati</taxon>
        <taxon>Bacteroidota</taxon>
        <taxon>Bacteroidia</taxon>
        <taxon>Bacteroidales</taxon>
        <taxon>Prevotellaceae</taxon>
        <taxon>Prevotella</taxon>
    </lineage>
</organism>
<reference evidence="2 3" key="1">
    <citation type="submission" date="2019-09" db="EMBL/GenBank/DDBJ databases">
        <title>Prevotella A2879 sp. nov., isolated from an abscess of a patient.</title>
        <authorList>
            <person name="Buhl M."/>
            <person name="Oberhettinger P."/>
        </authorList>
    </citation>
    <scope>NUCLEOTIDE SEQUENCE [LARGE SCALE GENOMIC DNA]</scope>
    <source>
        <strain evidence="2 3">A2879</strain>
    </source>
</reference>
<evidence type="ECO:0000313" key="2">
    <source>
        <dbReference type="EMBL" id="MUL27394.1"/>
    </source>
</evidence>
<proteinExistence type="predicted"/>
<keyword evidence="1" id="KW-0732">Signal</keyword>